<feature type="compositionally biased region" description="Basic and acidic residues" evidence="1">
    <location>
        <begin position="982"/>
        <end position="997"/>
    </location>
</feature>
<accession>A0A9P6AAD9</accession>
<name>A0A9P6AAD9_PLEER</name>
<feature type="compositionally biased region" description="Acidic residues" evidence="1">
    <location>
        <begin position="998"/>
        <end position="1007"/>
    </location>
</feature>
<dbReference type="Pfam" id="PF20231">
    <property type="entry name" value="DUF6589"/>
    <property type="match status" value="1"/>
</dbReference>
<evidence type="ECO:0000256" key="1">
    <source>
        <dbReference type="SAM" id="MobiDB-lite"/>
    </source>
</evidence>
<sequence length="1075" mass="120559">MEPHSGLPSSELLDLGDLFTLDPESGSGLPSSYGDFFAQLHGPPPTPSRPSECSHQDDQRIFRELVCMNGTSMVTRAPLSLLGGPIPPHDRENSAPPWGLATPLSIRSTQVSGGPALRSDSLETHHLALPKRNLPHINSSQPKRRKTIDTPARATGQHSKQEKLDQFFDLLDELKWTLGELLHHLFVWRYSPSETIAFSCRHGAHIVKDRLLSEAWNAVKSSTGLYTPLRRDNRAKNLHWNDLSASLTATATAKFKKHQPLAFHYMASIAQGLRKRNGVIAVRSCRLVDVVVAHALAALDFCRSSNARLIPISRGILYLASTVPTDVIAYNSHVGNMPSINTLKVALKVFSDKKADVIRSLGHDSAVQKELATGEEFVYINHILFDNVQHFLKQRDQWIRRENSMVIGIAATYICLKASPRVCDLGERQQILDLKKREQLTVDQLISLIDQSLLRQIGVLQWLGALAKFIPELAHMQAEISLRYHTRCRKLVMETEETQMYPLACSGKNEAVISELKDAFVDFLGQLNQHSDDHDNRLWLAGGDGMSFNNLHILKWHLQADPNAFQSFENMIPVLQPWHTMWTDLNRIYTTHWGGLLDDNPSTLAYSAKKIGRPPPGNLKKVDYYPSEELLDLVHDMRMLDCWWSVVQAHCILAAYVDARTFFNTKDIFAYFADLCKKGSLPSFEALEGIADKLFCSYSTSAAYHQCVSDARSEQSPWSATIPEGRQWIPPLAEDLTYIPPQSSQKKSRGQKPNPSKNGDITLSESIAFMQDAMVAREAVYAVAEGDVRRLWEAMKAMVLTFAGTSHGKYTGYLLETICTLKLESSKELRELILRSMVINLSGQPGHWQAGDIIQELLNRCLEPIIQRNDIQFGSDYIRNHWAQNILDVYKLKQDLCDSVGLSRHPGKHTKPHEKPEVKILLKEYANLELHSWQPGRIYSALRDVDDMARGIDTLSKGGLSKWVKRTTQSHGLREGQAAIDMHNDGEDVESEGRDSDSESLYDENEASQESTDGALTMVGLIHLRDRVVCFELLEDIGDPYDEDDEGVEEDGSVVTTDLATDLGFSGDVFHNLSA</sequence>
<comment type="caution">
    <text evidence="3">The sequence shown here is derived from an EMBL/GenBank/DDBJ whole genome shotgun (WGS) entry which is preliminary data.</text>
</comment>
<dbReference type="EMBL" id="MU154529">
    <property type="protein sequence ID" value="KAF9500116.1"/>
    <property type="molecule type" value="Genomic_DNA"/>
</dbReference>
<keyword evidence="4" id="KW-1185">Reference proteome</keyword>
<feature type="domain" description="DUF6589" evidence="2">
    <location>
        <begin position="436"/>
        <end position="909"/>
    </location>
</feature>
<evidence type="ECO:0000259" key="2">
    <source>
        <dbReference type="Pfam" id="PF20231"/>
    </source>
</evidence>
<proteinExistence type="predicted"/>
<gene>
    <name evidence="3" type="ORF">BDN71DRAFT_1577613</name>
</gene>
<dbReference type="OrthoDB" id="3033641at2759"/>
<reference evidence="3" key="1">
    <citation type="submission" date="2020-11" db="EMBL/GenBank/DDBJ databases">
        <authorList>
            <consortium name="DOE Joint Genome Institute"/>
            <person name="Ahrendt S."/>
            <person name="Riley R."/>
            <person name="Andreopoulos W."/>
            <person name="Labutti K."/>
            <person name="Pangilinan J."/>
            <person name="Ruiz-Duenas F.J."/>
            <person name="Barrasa J.M."/>
            <person name="Sanchez-Garcia M."/>
            <person name="Camarero S."/>
            <person name="Miyauchi S."/>
            <person name="Serrano A."/>
            <person name="Linde D."/>
            <person name="Babiker R."/>
            <person name="Drula E."/>
            <person name="Ayuso-Fernandez I."/>
            <person name="Pacheco R."/>
            <person name="Padilla G."/>
            <person name="Ferreira P."/>
            <person name="Barriuso J."/>
            <person name="Kellner H."/>
            <person name="Castanera R."/>
            <person name="Alfaro M."/>
            <person name="Ramirez L."/>
            <person name="Pisabarro A.G."/>
            <person name="Kuo A."/>
            <person name="Tritt A."/>
            <person name="Lipzen A."/>
            <person name="He G."/>
            <person name="Yan M."/>
            <person name="Ng V."/>
            <person name="Cullen D."/>
            <person name="Martin F."/>
            <person name="Rosso M.-N."/>
            <person name="Henrissat B."/>
            <person name="Hibbett D."/>
            <person name="Martinez A.T."/>
            <person name="Grigoriev I.V."/>
        </authorList>
    </citation>
    <scope>NUCLEOTIDE SEQUENCE</scope>
    <source>
        <strain evidence="3">ATCC 90797</strain>
    </source>
</reference>
<feature type="region of interest" description="Disordered" evidence="1">
    <location>
        <begin position="37"/>
        <end position="56"/>
    </location>
</feature>
<evidence type="ECO:0000313" key="3">
    <source>
        <dbReference type="EMBL" id="KAF9500116.1"/>
    </source>
</evidence>
<dbReference type="AlphaFoldDB" id="A0A9P6AAD9"/>
<feature type="region of interest" description="Disordered" evidence="1">
    <location>
        <begin position="133"/>
        <end position="159"/>
    </location>
</feature>
<evidence type="ECO:0000313" key="4">
    <source>
        <dbReference type="Proteomes" id="UP000807025"/>
    </source>
</evidence>
<protein>
    <recommendedName>
        <fullName evidence="2">DUF6589 domain-containing protein</fullName>
    </recommendedName>
</protein>
<dbReference type="InterPro" id="IPR046496">
    <property type="entry name" value="DUF6589"/>
</dbReference>
<feature type="region of interest" description="Disordered" evidence="1">
    <location>
        <begin position="969"/>
        <end position="1013"/>
    </location>
</feature>
<dbReference type="Proteomes" id="UP000807025">
    <property type="component" value="Unassembled WGS sequence"/>
</dbReference>
<organism evidence="3 4">
    <name type="scientific">Pleurotus eryngii</name>
    <name type="common">Boletus of the steppes</name>
    <dbReference type="NCBI Taxonomy" id="5323"/>
    <lineage>
        <taxon>Eukaryota</taxon>
        <taxon>Fungi</taxon>
        <taxon>Dikarya</taxon>
        <taxon>Basidiomycota</taxon>
        <taxon>Agaricomycotina</taxon>
        <taxon>Agaricomycetes</taxon>
        <taxon>Agaricomycetidae</taxon>
        <taxon>Agaricales</taxon>
        <taxon>Pleurotineae</taxon>
        <taxon>Pleurotaceae</taxon>
        <taxon>Pleurotus</taxon>
    </lineage>
</organism>